<evidence type="ECO:0000313" key="1">
    <source>
        <dbReference type="EMBL" id="QBK32348.1"/>
    </source>
</evidence>
<sequence length="292" mass="30656">MPPIEVPADAAATLPELDLPGLTSYAPADRVAPLTGATAGELFLEAKLSEEGATVGNGLVWRIFDTQAGPDGTLPLIATAQGGAAQFALEPGSYLVHAAFGRASASARVSIGQETRRQTMVLNAGGLKLDASLPDGSAVRRGKLAFDIFDMNADGERDLILPGVPPGKTVRLPAGTYHVVSRYGDVNANIRADLRVEPGKLTEAAIEHRAAQVTLNLVRSENGFPLADTAWSVIGASGEVLFEDVGAYPTMILASGEYTAIANHRQNIYQHNFQVVAGRDVTVRVMATDAAQ</sequence>
<reference evidence="1 2" key="1">
    <citation type="journal article" date="2017" name="Int. J. Syst. Evol. Microbiol.">
        <title>Roseitalea porphyridii gen. nov., sp. nov., isolated from a red alga, and reclassification of Hoeflea suaedae Chung et al. 2013 as Pseudohoeflea suaedae gen. nov., comb. nov.</title>
        <authorList>
            <person name="Hyeon J.W."/>
            <person name="Jeong S.E."/>
            <person name="Baek K."/>
            <person name="Jeon C.O."/>
        </authorList>
    </citation>
    <scope>NUCLEOTIDE SEQUENCE [LARGE SCALE GENOMIC DNA]</scope>
    <source>
        <strain evidence="1 2">MA7-20</strain>
    </source>
</reference>
<keyword evidence="2" id="KW-1185">Reference proteome</keyword>
<dbReference type="EMBL" id="CP036532">
    <property type="protein sequence ID" value="QBK32348.1"/>
    <property type="molecule type" value="Genomic_DNA"/>
</dbReference>
<dbReference type="Proteomes" id="UP000293719">
    <property type="component" value="Chromosome"/>
</dbReference>
<protein>
    <submittedName>
        <fullName evidence="1">Uncharacterized protein</fullName>
    </submittedName>
</protein>
<dbReference type="KEGG" id="rpod:E0E05_09855"/>
<evidence type="ECO:0000313" key="2">
    <source>
        <dbReference type="Proteomes" id="UP000293719"/>
    </source>
</evidence>
<accession>A0A4V1A4E6</accession>
<gene>
    <name evidence="1" type="ORF">E0E05_09855</name>
</gene>
<name>A0A4V1A4E6_9HYPH</name>
<dbReference type="OrthoDB" id="9800206at2"/>
<proteinExistence type="predicted"/>
<organism evidence="1 2">
    <name type="scientific">Roseitalea porphyridii</name>
    <dbReference type="NCBI Taxonomy" id="1852022"/>
    <lineage>
        <taxon>Bacteria</taxon>
        <taxon>Pseudomonadati</taxon>
        <taxon>Pseudomonadota</taxon>
        <taxon>Alphaproteobacteria</taxon>
        <taxon>Hyphomicrobiales</taxon>
        <taxon>Ahrensiaceae</taxon>
        <taxon>Roseitalea</taxon>
    </lineage>
</organism>
<dbReference type="AlphaFoldDB" id="A0A4V1A4E6"/>